<dbReference type="InterPro" id="IPR026136">
    <property type="entry name" value="RIPOR3"/>
</dbReference>
<dbReference type="PANTHER" id="PTHR15829">
    <property type="entry name" value="PROTEIN KINASE PKN/PRK1, EFFECTOR"/>
    <property type="match status" value="1"/>
</dbReference>
<organism evidence="1 2">
    <name type="scientific">Limulus polyphemus</name>
    <name type="common">Atlantic horseshoe crab</name>
    <dbReference type="NCBI Taxonomy" id="6850"/>
    <lineage>
        <taxon>Eukaryota</taxon>
        <taxon>Metazoa</taxon>
        <taxon>Ecdysozoa</taxon>
        <taxon>Arthropoda</taxon>
        <taxon>Chelicerata</taxon>
        <taxon>Merostomata</taxon>
        <taxon>Xiphosura</taxon>
        <taxon>Limulidae</taxon>
        <taxon>Limulus</taxon>
    </lineage>
</organism>
<accession>A0ABM1BP89</accession>
<dbReference type="Proteomes" id="UP000694941">
    <property type="component" value="Unplaced"/>
</dbReference>
<proteinExistence type="predicted"/>
<dbReference type="InterPro" id="IPR016024">
    <property type="entry name" value="ARM-type_fold"/>
</dbReference>
<name>A0ABM1BP89_LIMPO</name>
<evidence type="ECO:0000313" key="1">
    <source>
        <dbReference type="Proteomes" id="UP000694941"/>
    </source>
</evidence>
<reference evidence="2" key="1">
    <citation type="submission" date="2025-08" db="UniProtKB">
        <authorList>
            <consortium name="RefSeq"/>
        </authorList>
    </citation>
    <scope>IDENTIFICATION</scope>
    <source>
        <tissue evidence="2">Muscle</tissue>
    </source>
</reference>
<protein>
    <submittedName>
        <fullName evidence="2">Rho family-interacting cell polarization regulator 1-like</fullName>
    </submittedName>
</protein>
<dbReference type="SUPFAM" id="SSF48371">
    <property type="entry name" value="ARM repeat"/>
    <property type="match status" value="1"/>
</dbReference>
<keyword evidence="1" id="KW-1185">Reference proteome</keyword>
<dbReference type="GeneID" id="106470023"/>
<dbReference type="RefSeq" id="XP_013785998.2">
    <property type="nucleotide sequence ID" value="XM_013930544.2"/>
</dbReference>
<evidence type="ECO:0000313" key="2">
    <source>
        <dbReference type="RefSeq" id="XP_013785998.2"/>
    </source>
</evidence>
<sequence length="322" mass="36238">NSIKLLGVFMITKNIYIRQKIIQKFSLLQNLGSCGPLKCREVYSLDKLRRQATILKCLLDLLYNWRNHRQLSAGRMLVSKYPELQQLWDRCSGGGEVLCVSAEQVTPLLANMLDNVLDRKSHQLSTKVSKHFLCKVLDVSTCYSEAILTVLQLRQYYENQNCSLANLFNRFADEVTQIETLHYGDQTAIKKLLSCKTSTLSSGTLLTIAPLLTVDGSAVPKLLESYLKDTAKSSTTRKQIISVFLEGLETDDPQIRQGSCCALAALKAFECTELLAYLSHADENSLVRHEAKNTLFKFGEEGKRAYEESQLFTNGFQGFGIK</sequence>
<gene>
    <name evidence="2" type="primary">LOC106470023</name>
</gene>
<feature type="non-terminal residue" evidence="2">
    <location>
        <position position="1"/>
    </location>
</feature>
<dbReference type="PANTHER" id="PTHR15829:SF13">
    <property type="entry name" value="FAM65 N-TERMINAL DOMAIN-CONTAINING PROTEIN"/>
    <property type="match status" value="1"/>
</dbReference>